<feature type="compositionally biased region" description="Polar residues" evidence="11">
    <location>
        <begin position="233"/>
        <end position="255"/>
    </location>
</feature>
<dbReference type="GO" id="GO:0000978">
    <property type="term" value="F:RNA polymerase II cis-regulatory region sequence-specific DNA binding"/>
    <property type="evidence" value="ECO:0007669"/>
    <property type="project" value="TreeGrafter"/>
</dbReference>
<reference evidence="13" key="1">
    <citation type="journal article" date="2021" name="Genome Biol. Evol.">
        <title>A High-Quality Reference Genome for a Parasitic Bivalve with Doubly Uniparental Inheritance (Bivalvia: Unionida).</title>
        <authorList>
            <person name="Smith C.H."/>
        </authorList>
    </citation>
    <scope>NUCLEOTIDE SEQUENCE</scope>
    <source>
        <strain evidence="13">CHS0354</strain>
    </source>
</reference>
<dbReference type="PANTHER" id="PTHR23235">
    <property type="entry name" value="KRUEPPEL-LIKE TRANSCRIPTION FACTOR"/>
    <property type="match status" value="1"/>
</dbReference>
<protein>
    <recommendedName>
        <fullName evidence="12">C2H2-type domain-containing protein</fullName>
    </recommendedName>
</protein>
<dbReference type="SMART" id="SM00355">
    <property type="entry name" value="ZnF_C2H2"/>
    <property type="match status" value="3"/>
</dbReference>
<evidence type="ECO:0000256" key="7">
    <source>
        <dbReference type="ARBA" id="ARBA00023125"/>
    </source>
</evidence>
<dbReference type="FunFam" id="3.30.160.60:FF:000018">
    <property type="entry name" value="Krueppel-like factor 15"/>
    <property type="match status" value="1"/>
</dbReference>
<keyword evidence="3" id="KW-0677">Repeat</keyword>
<keyword evidence="4 10" id="KW-0863">Zinc-finger</keyword>
<keyword evidence="7" id="KW-0238">DNA-binding</keyword>
<evidence type="ECO:0000256" key="2">
    <source>
        <dbReference type="ARBA" id="ARBA00022723"/>
    </source>
</evidence>
<dbReference type="PROSITE" id="PS00028">
    <property type="entry name" value="ZINC_FINGER_C2H2_1"/>
    <property type="match status" value="3"/>
</dbReference>
<evidence type="ECO:0000256" key="1">
    <source>
        <dbReference type="ARBA" id="ARBA00004123"/>
    </source>
</evidence>
<evidence type="ECO:0000313" key="14">
    <source>
        <dbReference type="Proteomes" id="UP001195483"/>
    </source>
</evidence>
<dbReference type="Pfam" id="PF00096">
    <property type="entry name" value="zf-C2H2"/>
    <property type="match status" value="2"/>
</dbReference>
<dbReference type="EMBL" id="JAEAOA010000884">
    <property type="protein sequence ID" value="KAK3593762.1"/>
    <property type="molecule type" value="Genomic_DNA"/>
</dbReference>
<accession>A0AAE0VYC4</accession>
<feature type="compositionally biased region" description="Polar residues" evidence="11">
    <location>
        <begin position="111"/>
        <end position="120"/>
    </location>
</feature>
<dbReference type="PROSITE" id="PS50157">
    <property type="entry name" value="ZINC_FINGER_C2H2_2"/>
    <property type="match status" value="3"/>
</dbReference>
<dbReference type="GO" id="GO:0008270">
    <property type="term" value="F:zinc ion binding"/>
    <property type="evidence" value="ECO:0007669"/>
    <property type="project" value="UniProtKB-KW"/>
</dbReference>
<dbReference type="Pfam" id="PF13894">
    <property type="entry name" value="zf-C2H2_4"/>
    <property type="match status" value="1"/>
</dbReference>
<evidence type="ECO:0000256" key="3">
    <source>
        <dbReference type="ARBA" id="ARBA00022737"/>
    </source>
</evidence>
<dbReference type="Proteomes" id="UP001195483">
    <property type="component" value="Unassembled WGS sequence"/>
</dbReference>
<dbReference type="InterPro" id="IPR013087">
    <property type="entry name" value="Znf_C2H2_type"/>
</dbReference>
<dbReference type="PANTHER" id="PTHR23235:SF174">
    <property type="entry name" value="CABUT, ISOFORM A"/>
    <property type="match status" value="1"/>
</dbReference>
<dbReference type="FunFam" id="3.30.160.60:FF:000232">
    <property type="entry name" value="Krueppel-like factor 9"/>
    <property type="match status" value="1"/>
</dbReference>
<evidence type="ECO:0000256" key="10">
    <source>
        <dbReference type="PROSITE-ProRule" id="PRU00042"/>
    </source>
</evidence>
<reference evidence="13" key="2">
    <citation type="journal article" date="2021" name="Genome Biol. Evol.">
        <title>Developing a high-quality reference genome for a parasitic bivalve with doubly uniparental inheritance (Bivalvia: Unionida).</title>
        <authorList>
            <person name="Smith C.H."/>
        </authorList>
    </citation>
    <scope>NUCLEOTIDE SEQUENCE</scope>
    <source>
        <strain evidence="13">CHS0354</strain>
        <tissue evidence="13">Mantle</tissue>
    </source>
</reference>
<evidence type="ECO:0000256" key="6">
    <source>
        <dbReference type="ARBA" id="ARBA00023015"/>
    </source>
</evidence>
<feature type="region of interest" description="Disordered" evidence="11">
    <location>
        <begin position="215"/>
        <end position="255"/>
    </location>
</feature>
<dbReference type="InterPro" id="IPR036236">
    <property type="entry name" value="Znf_C2H2_sf"/>
</dbReference>
<keyword evidence="5" id="KW-0862">Zinc</keyword>
<dbReference type="AlphaFoldDB" id="A0AAE0VYC4"/>
<organism evidence="13 14">
    <name type="scientific">Potamilus streckersoni</name>
    <dbReference type="NCBI Taxonomy" id="2493646"/>
    <lineage>
        <taxon>Eukaryota</taxon>
        <taxon>Metazoa</taxon>
        <taxon>Spiralia</taxon>
        <taxon>Lophotrochozoa</taxon>
        <taxon>Mollusca</taxon>
        <taxon>Bivalvia</taxon>
        <taxon>Autobranchia</taxon>
        <taxon>Heteroconchia</taxon>
        <taxon>Palaeoheterodonta</taxon>
        <taxon>Unionida</taxon>
        <taxon>Unionoidea</taxon>
        <taxon>Unionidae</taxon>
        <taxon>Ambleminae</taxon>
        <taxon>Lampsilini</taxon>
        <taxon>Potamilus</taxon>
    </lineage>
</organism>
<dbReference type="GO" id="GO:0000981">
    <property type="term" value="F:DNA-binding transcription factor activity, RNA polymerase II-specific"/>
    <property type="evidence" value="ECO:0007669"/>
    <property type="project" value="TreeGrafter"/>
</dbReference>
<feature type="domain" description="C2H2-type" evidence="12">
    <location>
        <begin position="167"/>
        <end position="196"/>
    </location>
</feature>
<evidence type="ECO:0000256" key="9">
    <source>
        <dbReference type="ARBA" id="ARBA00023242"/>
    </source>
</evidence>
<dbReference type="FunFam" id="3.30.160.60:FF:000926">
    <property type="entry name" value="Kruppel like factor 13"/>
    <property type="match status" value="1"/>
</dbReference>
<feature type="domain" description="C2H2-type" evidence="12">
    <location>
        <begin position="137"/>
        <end position="166"/>
    </location>
</feature>
<name>A0AAE0VYC4_9BIVA</name>
<reference evidence="13" key="3">
    <citation type="submission" date="2023-05" db="EMBL/GenBank/DDBJ databases">
        <authorList>
            <person name="Smith C.H."/>
        </authorList>
    </citation>
    <scope>NUCLEOTIDE SEQUENCE</scope>
    <source>
        <strain evidence="13">CHS0354</strain>
        <tissue evidence="13">Mantle</tissue>
    </source>
</reference>
<dbReference type="Gene3D" id="3.30.160.60">
    <property type="entry name" value="Classic Zinc Finger"/>
    <property type="match status" value="3"/>
</dbReference>
<sequence length="255" mass="28904">MTLQETEKGDLEVNFAAECLVAMSHSFNDPTKTGSTADRVMEGNSVTKTESESLFMLARILADLKKFKQKSVVNNYEKDTRYSSNYHDYERRYGLASENEPPQTKKGQKRANPTTPTHNYSSDEDKVGSNGTSKKLHRCHYNGCEKVYGKSSHLKAHLRTHTGERPFPCTWTGCGKRFARSDELARHIRTHTGEKKFCCPYCDKKFMRSDHLNKHARRHPGFVPGSLSKRSRTSSPQFDLQSDGTSDLSSPLTFP</sequence>
<keyword evidence="8" id="KW-0804">Transcription</keyword>
<evidence type="ECO:0000256" key="5">
    <source>
        <dbReference type="ARBA" id="ARBA00022833"/>
    </source>
</evidence>
<feature type="domain" description="C2H2-type" evidence="12">
    <location>
        <begin position="197"/>
        <end position="224"/>
    </location>
</feature>
<evidence type="ECO:0000256" key="11">
    <source>
        <dbReference type="SAM" id="MobiDB-lite"/>
    </source>
</evidence>
<evidence type="ECO:0000313" key="13">
    <source>
        <dbReference type="EMBL" id="KAK3593762.1"/>
    </source>
</evidence>
<keyword evidence="2" id="KW-0479">Metal-binding</keyword>
<keyword evidence="14" id="KW-1185">Reference proteome</keyword>
<comment type="subcellular location">
    <subcellularLocation>
        <location evidence="1">Nucleus</location>
    </subcellularLocation>
</comment>
<dbReference type="GO" id="GO:0005634">
    <property type="term" value="C:nucleus"/>
    <property type="evidence" value="ECO:0007669"/>
    <property type="project" value="UniProtKB-SubCell"/>
</dbReference>
<comment type="caution">
    <text evidence="13">The sequence shown here is derived from an EMBL/GenBank/DDBJ whole genome shotgun (WGS) entry which is preliminary data.</text>
</comment>
<evidence type="ECO:0000256" key="4">
    <source>
        <dbReference type="ARBA" id="ARBA00022771"/>
    </source>
</evidence>
<keyword evidence="6" id="KW-0805">Transcription regulation</keyword>
<gene>
    <name evidence="13" type="ORF">CHS0354_014296</name>
</gene>
<evidence type="ECO:0000256" key="8">
    <source>
        <dbReference type="ARBA" id="ARBA00023163"/>
    </source>
</evidence>
<feature type="region of interest" description="Disordered" evidence="11">
    <location>
        <begin position="95"/>
        <end position="134"/>
    </location>
</feature>
<evidence type="ECO:0000259" key="12">
    <source>
        <dbReference type="PROSITE" id="PS50157"/>
    </source>
</evidence>
<dbReference type="SUPFAM" id="SSF57667">
    <property type="entry name" value="beta-beta-alpha zinc fingers"/>
    <property type="match status" value="1"/>
</dbReference>
<keyword evidence="9" id="KW-0539">Nucleus</keyword>
<proteinExistence type="predicted"/>